<reference evidence="3" key="1">
    <citation type="submission" date="2016-10" db="EMBL/GenBank/DDBJ databases">
        <authorList>
            <person name="Varghese N."/>
            <person name="Submissions S."/>
        </authorList>
    </citation>
    <scope>NUCLEOTIDE SEQUENCE [LARGE SCALE GENOMIC DNA]</scope>
    <source>
        <strain evidence="3">DSM 26922</strain>
    </source>
</reference>
<gene>
    <name evidence="2" type="ORF">SAMN04488001_2435</name>
</gene>
<accession>A0A1H2Z4P9</accession>
<dbReference type="STRING" id="670155.SAMN04488001_2435"/>
<evidence type="ECO:0000256" key="1">
    <source>
        <dbReference type="SAM" id="MobiDB-lite"/>
    </source>
</evidence>
<evidence type="ECO:0000313" key="2">
    <source>
        <dbReference type="EMBL" id="SDX12336.1"/>
    </source>
</evidence>
<dbReference type="Proteomes" id="UP000199441">
    <property type="component" value="Unassembled WGS sequence"/>
</dbReference>
<dbReference type="InterPro" id="IPR021736">
    <property type="entry name" value="DUF3305"/>
</dbReference>
<organism evidence="2 3">
    <name type="scientific">Litoreibacter albidus</name>
    <dbReference type="NCBI Taxonomy" id="670155"/>
    <lineage>
        <taxon>Bacteria</taxon>
        <taxon>Pseudomonadati</taxon>
        <taxon>Pseudomonadota</taxon>
        <taxon>Alphaproteobacteria</taxon>
        <taxon>Rhodobacterales</taxon>
        <taxon>Roseobacteraceae</taxon>
        <taxon>Litoreibacter</taxon>
    </lineage>
</organism>
<dbReference type="Pfam" id="PF11749">
    <property type="entry name" value="DUF3305"/>
    <property type="match status" value="1"/>
</dbReference>
<name>A0A1H2Z4P9_9RHOB</name>
<protein>
    <recommendedName>
        <fullName evidence="4">Molybdopterin-guanine dinucleotide biosynthesis protein A</fullName>
    </recommendedName>
</protein>
<keyword evidence="3" id="KW-1185">Reference proteome</keyword>
<dbReference type="RefSeq" id="WP_244508628.1">
    <property type="nucleotide sequence ID" value="NZ_FNOI01000004.1"/>
</dbReference>
<feature type="region of interest" description="Disordered" evidence="1">
    <location>
        <begin position="158"/>
        <end position="189"/>
    </location>
</feature>
<dbReference type="EMBL" id="FNOI01000004">
    <property type="protein sequence ID" value="SDX12336.1"/>
    <property type="molecule type" value="Genomic_DNA"/>
</dbReference>
<dbReference type="AlphaFoldDB" id="A0A1H2Z4P9"/>
<proteinExistence type="predicted"/>
<evidence type="ECO:0000313" key="3">
    <source>
        <dbReference type="Proteomes" id="UP000199441"/>
    </source>
</evidence>
<evidence type="ECO:0008006" key="4">
    <source>
        <dbReference type="Google" id="ProtNLM"/>
    </source>
</evidence>
<sequence>MSFVFPNSQSIPVGVVIRKSPGVTRWAKWAWRAIDMLPGAGPADWTVLRRDGDSTEFHAATLPLELYVSDTEAYVHELQTRQPSIYVVLSPNAASTDIPWKVSLVTASPYEAQDYCDSSEVLVEKLPMPEGMQAWVGDFVSRHHEEDAFVKRKRRNWRDDDAEDGIGDPRISKDSDVYSSPRRRREALN</sequence>